<dbReference type="PANTHER" id="PTHR36435:SF1">
    <property type="entry name" value="CAAX AMINO TERMINAL PROTEASE FAMILY PROTEIN"/>
    <property type="match status" value="1"/>
</dbReference>
<organism evidence="3 4">
    <name type="scientific">Protaetiibacter intestinalis</name>
    <dbReference type="NCBI Taxonomy" id="2419774"/>
    <lineage>
        <taxon>Bacteria</taxon>
        <taxon>Bacillati</taxon>
        <taxon>Actinomycetota</taxon>
        <taxon>Actinomycetes</taxon>
        <taxon>Micrococcales</taxon>
        <taxon>Microbacteriaceae</taxon>
        <taxon>Protaetiibacter</taxon>
    </lineage>
</organism>
<evidence type="ECO:0000259" key="2">
    <source>
        <dbReference type="Pfam" id="PF02517"/>
    </source>
</evidence>
<dbReference type="InterPro" id="IPR052710">
    <property type="entry name" value="CAAX_protease"/>
</dbReference>
<dbReference type="AlphaFoldDB" id="A0A387BB92"/>
<sequence>MPLRIPARMGGMDLQLLALLLVAVTLLVWRAVTRERREYAQFKRMRATASRQRVMRKWLVESVLVMGGLSAALLLATWDIVPEALGEAQNWEPIAASRDFFSGTSLGRGLAIGAAVGGAIALILPLVLLRRTDPAEVPKLGDIGALLPRTRGELPYGAGLSLSAGVFEELLFRLAFPALLFGIGLDAPIAFLVAAALFGLLHLYQKWVGVLAATVLGLIFTFLYLVSGSILLPIVVHALVDLRSLVLLPLLIGRVWSKTG</sequence>
<dbReference type="InterPro" id="IPR003675">
    <property type="entry name" value="Rce1/LyrA-like_dom"/>
</dbReference>
<keyword evidence="3" id="KW-0482">Metalloprotease</keyword>
<dbReference type="EMBL" id="CP032630">
    <property type="protein sequence ID" value="AYF98416.1"/>
    <property type="molecule type" value="Genomic_DNA"/>
</dbReference>
<evidence type="ECO:0000256" key="1">
    <source>
        <dbReference type="SAM" id="Phobius"/>
    </source>
</evidence>
<feature type="transmembrane region" description="Helical" evidence="1">
    <location>
        <begin position="54"/>
        <end position="78"/>
    </location>
</feature>
<reference evidence="4" key="1">
    <citation type="submission" date="2018-09" db="EMBL/GenBank/DDBJ databases">
        <title>Genome sequencing of strain 2DFWR-13.</title>
        <authorList>
            <person name="Heo J."/>
            <person name="Kim S.-J."/>
            <person name="Kwon S.-W."/>
        </authorList>
    </citation>
    <scope>NUCLEOTIDE SEQUENCE [LARGE SCALE GENOMIC DNA]</scope>
    <source>
        <strain evidence="4">2DFWR-13</strain>
    </source>
</reference>
<dbReference type="Proteomes" id="UP000278886">
    <property type="component" value="Chromosome"/>
</dbReference>
<feature type="transmembrane region" description="Helical" evidence="1">
    <location>
        <begin position="14"/>
        <end position="33"/>
    </location>
</feature>
<dbReference type="GO" id="GO:0080120">
    <property type="term" value="P:CAAX-box protein maturation"/>
    <property type="evidence" value="ECO:0007669"/>
    <property type="project" value="UniProtKB-ARBA"/>
</dbReference>
<dbReference type="GO" id="GO:0006508">
    <property type="term" value="P:proteolysis"/>
    <property type="evidence" value="ECO:0007669"/>
    <property type="project" value="UniProtKB-KW"/>
</dbReference>
<keyword evidence="3" id="KW-0645">Protease</keyword>
<dbReference type="PANTHER" id="PTHR36435">
    <property type="entry name" value="SLR1288 PROTEIN"/>
    <property type="match status" value="1"/>
</dbReference>
<evidence type="ECO:0000313" key="4">
    <source>
        <dbReference type="Proteomes" id="UP000278886"/>
    </source>
</evidence>
<keyword evidence="1" id="KW-0472">Membrane</keyword>
<name>A0A387BB92_9MICO</name>
<dbReference type="GO" id="GO:0008237">
    <property type="term" value="F:metallopeptidase activity"/>
    <property type="evidence" value="ECO:0007669"/>
    <property type="project" value="UniProtKB-KW"/>
</dbReference>
<feature type="transmembrane region" description="Helical" evidence="1">
    <location>
        <begin position="110"/>
        <end position="129"/>
    </location>
</feature>
<dbReference type="Pfam" id="PF02517">
    <property type="entry name" value="Rce1-like"/>
    <property type="match status" value="1"/>
</dbReference>
<keyword evidence="1" id="KW-1133">Transmembrane helix</keyword>
<feature type="domain" description="CAAX prenyl protease 2/Lysostaphin resistance protein A-like" evidence="2">
    <location>
        <begin position="155"/>
        <end position="242"/>
    </location>
</feature>
<keyword evidence="3" id="KW-0378">Hydrolase</keyword>
<gene>
    <name evidence="3" type="ORF">D7I47_09185</name>
</gene>
<dbReference type="GO" id="GO:0004175">
    <property type="term" value="F:endopeptidase activity"/>
    <property type="evidence" value="ECO:0007669"/>
    <property type="project" value="UniProtKB-ARBA"/>
</dbReference>
<accession>A0A387BB92</accession>
<evidence type="ECO:0000313" key="3">
    <source>
        <dbReference type="EMBL" id="AYF98416.1"/>
    </source>
</evidence>
<protein>
    <submittedName>
        <fullName evidence="3">CPBP family intramembrane metalloprotease</fullName>
    </submittedName>
</protein>
<proteinExistence type="predicted"/>
<feature type="transmembrane region" description="Helical" evidence="1">
    <location>
        <begin position="178"/>
        <end position="201"/>
    </location>
</feature>
<keyword evidence="1" id="KW-0812">Transmembrane</keyword>
<feature type="transmembrane region" description="Helical" evidence="1">
    <location>
        <begin position="207"/>
        <end position="227"/>
    </location>
</feature>
<dbReference type="KEGG" id="lyd:D7I47_09185"/>
<keyword evidence="4" id="KW-1185">Reference proteome</keyword>